<dbReference type="RefSeq" id="WP_147649154.1">
    <property type="nucleotide sequence ID" value="NZ_CP042806.1"/>
</dbReference>
<dbReference type="KEGG" id="talb:FTW19_19020"/>
<name>A0A5B9EDZ0_9BACT</name>
<dbReference type="InterPro" id="IPR006439">
    <property type="entry name" value="HAD-SF_hydro_IA"/>
</dbReference>
<dbReference type="InterPro" id="IPR023198">
    <property type="entry name" value="PGP-like_dom2"/>
</dbReference>
<dbReference type="EMBL" id="CP042806">
    <property type="protein sequence ID" value="QEE29884.1"/>
    <property type="molecule type" value="Genomic_DNA"/>
</dbReference>
<dbReference type="InterPro" id="IPR051806">
    <property type="entry name" value="HAD-like_SPP"/>
</dbReference>
<proteinExistence type="predicted"/>
<dbReference type="GO" id="GO:0050308">
    <property type="term" value="F:sugar-phosphatase activity"/>
    <property type="evidence" value="ECO:0007669"/>
    <property type="project" value="TreeGrafter"/>
</dbReference>
<dbReference type="Gene3D" id="3.40.50.1000">
    <property type="entry name" value="HAD superfamily/HAD-like"/>
    <property type="match status" value="1"/>
</dbReference>
<dbReference type="SUPFAM" id="SSF56784">
    <property type="entry name" value="HAD-like"/>
    <property type="match status" value="1"/>
</dbReference>
<evidence type="ECO:0000313" key="2">
    <source>
        <dbReference type="Proteomes" id="UP000321820"/>
    </source>
</evidence>
<reference evidence="1 2" key="1">
    <citation type="submission" date="2019-08" db="EMBL/GenBank/DDBJ databases">
        <title>Complete genome sequence of Terriglobus albidus strain ORNL.</title>
        <authorList>
            <person name="Podar M."/>
        </authorList>
    </citation>
    <scope>NUCLEOTIDE SEQUENCE [LARGE SCALE GENOMIC DNA]</scope>
    <source>
        <strain evidence="1 2">ORNL</strain>
    </source>
</reference>
<sequence length="222" mass="23960">MAERITVSAKGLLFDNDGVLISSIGSVNRCWRQWAKMYGVPDAENYNVPHGARAIDTVKNLRPDIDPEEGLRVIEDLEMADTDDIEVLPGVRRLLTTLPPERWAIVTSCTSRLLEVRLEAAGLPWPEKLVAGDMVTNGKPHPEPYQRGAALLGVAPEECIVIEDAPAGVGAGKAAGARVLAVLGTHTEEELAQADWIVPSLDEVQFTASEDGLTLTFPSVKS</sequence>
<accession>A0A5B9EDZ0</accession>
<dbReference type="InterPro" id="IPR036412">
    <property type="entry name" value="HAD-like_sf"/>
</dbReference>
<dbReference type="InterPro" id="IPR023214">
    <property type="entry name" value="HAD_sf"/>
</dbReference>
<dbReference type="Pfam" id="PF00702">
    <property type="entry name" value="Hydrolase"/>
    <property type="match status" value="1"/>
</dbReference>
<keyword evidence="1" id="KW-0378">Hydrolase</keyword>
<dbReference type="OrthoDB" id="9797743at2"/>
<dbReference type="AlphaFoldDB" id="A0A5B9EDZ0"/>
<dbReference type="PANTHER" id="PTHR43481">
    <property type="entry name" value="FRUCTOSE-1-PHOSPHATE PHOSPHATASE"/>
    <property type="match status" value="1"/>
</dbReference>
<dbReference type="SFLD" id="SFLDS00003">
    <property type="entry name" value="Haloacid_Dehalogenase"/>
    <property type="match status" value="1"/>
</dbReference>
<protein>
    <submittedName>
        <fullName evidence="1">HAD-IA family hydrolase</fullName>
    </submittedName>
</protein>
<dbReference type="SFLD" id="SFLDG01129">
    <property type="entry name" value="C1.5:_HAD__Beta-PGM__Phosphata"/>
    <property type="match status" value="1"/>
</dbReference>
<dbReference type="PANTHER" id="PTHR43481:SF4">
    <property type="entry name" value="GLYCEROL-1-PHOSPHATE PHOSPHOHYDROLASE 1-RELATED"/>
    <property type="match status" value="1"/>
</dbReference>
<organism evidence="1 2">
    <name type="scientific">Terriglobus albidus</name>
    <dbReference type="NCBI Taxonomy" id="1592106"/>
    <lineage>
        <taxon>Bacteria</taxon>
        <taxon>Pseudomonadati</taxon>
        <taxon>Acidobacteriota</taxon>
        <taxon>Terriglobia</taxon>
        <taxon>Terriglobales</taxon>
        <taxon>Acidobacteriaceae</taxon>
        <taxon>Terriglobus</taxon>
    </lineage>
</organism>
<dbReference type="NCBIfam" id="TIGR01509">
    <property type="entry name" value="HAD-SF-IA-v3"/>
    <property type="match status" value="1"/>
</dbReference>
<dbReference type="Gene3D" id="1.10.150.240">
    <property type="entry name" value="Putative phosphatase, domain 2"/>
    <property type="match status" value="1"/>
</dbReference>
<keyword evidence="2" id="KW-1185">Reference proteome</keyword>
<evidence type="ECO:0000313" key="1">
    <source>
        <dbReference type="EMBL" id="QEE29884.1"/>
    </source>
</evidence>
<dbReference type="Proteomes" id="UP000321820">
    <property type="component" value="Chromosome"/>
</dbReference>
<gene>
    <name evidence="1" type="ORF">FTW19_19020</name>
</gene>